<dbReference type="Proteomes" id="UP000006683">
    <property type="component" value="Chromosome"/>
</dbReference>
<sequence length="315" mass="34659">MIPALATLHLAQQDGRLQARTELTLPPVGKHLEGLNGEAVLARLSLIYRQCSEAQRWAAISLIEEARDVRPNAVTVAARDQALALEWVTEHSWQLWRIAHEVLPTCPKRLQLLTRWRQTLAEHRDALCAMRHVPGSAVSPVALTSLRSWIAEWEALVWTPLQQALDLHSWDRLFVTPSAIQQALESGPASRVACTNPGLMARLSALWHELWLAVDAVSKPGSLTGPEGIVPPVIPGQVAAARGTLQHRCQWQKDRVTDYQITIPSSGTLTAIAASLDGVAVPESDEWRQALGVWILSHAPCMEVAIVDVTESEYA</sequence>
<reference evidence="1 2" key="1">
    <citation type="journal article" date="2010" name="Stand. Genomic Sci.">
        <title>Complete genome sequence of Ferrimonas balearica type strain (PAT).</title>
        <authorList>
            <person name="Nolan M."/>
            <person name="Sikorski J."/>
            <person name="Davenport K."/>
            <person name="Lucas S."/>
            <person name="Glavina Del Rio T."/>
            <person name="Tice H."/>
            <person name="Cheng J."/>
            <person name="Goodwin L."/>
            <person name="Pitluck S."/>
            <person name="Liolios K."/>
            <person name="Ivanova N."/>
            <person name="Mavromatis K."/>
            <person name="Ovchinnikova G."/>
            <person name="Pati A."/>
            <person name="Chen A."/>
            <person name="Palaniappan K."/>
            <person name="Land M."/>
            <person name="Hauser L."/>
            <person name="Chang Y."/>
            <person name="Jeffries C."/>
            <person name="Tapia R."/>
            <person name="Brettin T."/>
            <person name="Detter J."/>
            <person name="Han C."/>
            <person name="Yasawong M."/>
            <person name="Rohde M."/>
            <person name="Tindall B."/>
            <person name="Goker M."/>
            <person name="Woyke T."/>
            <person name="Bristow J."/>
            <person name="Eisen J."/>
            <person name="Markowitz V."/>
            <person name="Hugenholtz P."/>
            <person name="Kyrpides N."/>
            <person name="Klenk H."/>
            <person name="Lapidus A."/>
        </authorList>
    </citation>
    <scope>NUCLEOTIDE SEQUENCE [LARGE SCALE GENOMIC DNA]</scope>
    <source>
        <strain evidence="2">DSM 9799 / CCM 4581 / KCTC 23876 / PAT</strain>
    </source>
</reference>
<gene>
    <name evidence="1" type="ordered locus">Fbal_3150</name>
</gene>
<dbReference type="STRING" id="550540.Fbal_3150"/>
<dbReference type="AlphaFoldDB" id="E1SV49"/>
<protein>
    <submittedName>
        <fullName evidence="1">Uncharacterized protein</fullName>
    </submittedName>
</protein>
<proteinExistence type="predicted"/>
<dbReference type="HOGENOM" id="CLU_882093_0_0_6"/>
<dbReference type="InterPro" id="IPR029014">
    <property type="entry name" value="NiFe-Hase_large"/>
</dbReference>
<keyword evidence="2" id="KW-1185">Reference proteome</keyword>
<dbReference type="EMBL" id="CP002209">
    <property type="protein sequence ID" value="ADN77349.1"/>
    <property type="molecule type" value="Genomic_DNA"/>
</dbReference>
<dbReference type="eggNOG" id="ENOG503445J">
    <property type="taxonomic scope" value="Bacteria"/>
</dbReference>
<evidence type="ECO:0000313" key="2">
    <source>
        <dbReference type="Proteomes" id="UP000006683"/>
    </source>
</evidence>
<dbReference type="Gene3D" id="1.10.645.10">
    <property type="entry name" value="Cytochrome-c3 Hydrogenase, chain B"/>
    <property type="match status" value="2"/>
</dbReference>
<name>E1SV49_FERBD</name>
<dbReference type="KEGG" id="fbl:Fbal_3150"/>
<evidence type="ECO:0000313" key="1">
    <source>
        <dbReference type="EMBL" id="ADN77349.1"/>
    </source>
</evidence>
<accession>E1SV49</accession>
<dbReference type="SUPFAM" id="SSF56762">
    <property type="entry name" value="HydB/Nqo4-like"/>
    <property type="match status" value="1"/>
</dbReference>
<organism evidence="1 2">
    <name type="scientific">Ferrimonas balearica (strain DSM 9799 / CCM 4581 / KCTC 23876 / PAT)</name>
    <dbReference type="NCBI Taxonomy" id="550540"/>
    <lineage>
        <taxon>Bacteria</taxon>
        <taxon>Pseudomonadati</taxon>
        <taxon>Pseudomonadota</taxon>
        <taxon>Gammaproteobacteria</taxon>
        <taxon>Alteromonadales</taxon>
        <taxon>Ferrimonadaceae</taxon>
        <taxon>Ferrimonas</taxon>
    </lineage>
</organism>